<comment type="pathway">
    <text evidence="2">Amino-acid biosynthesis; L-valine biosynthesis; L-valine from pyruvate: step 2/4.</text>
</comment>
<dbReference type="Pfam" id="PF07991">
    <property type="entry name" value="KARI_N"/>
    <property type="match status" value="1"/>
</dbReference>
<dbReference type="GO" id="GO:0004455">
    <property type="term" value="F:ketol-acid reductoisomerase activity"/>
    <property type="evidence" value="ECO:0007669"/>
    <property type="project" value="UniProtKB-UniRule"/>
</dbReference>
<evidence type="ECO:0000256" key="5">
    <source>
        <dbReference type="ARBA" id="ARBA00022605"/>
    </source>
</evidence>
<comment type="caution">
    <text evidence="12">Lacks conserved residue(s) required for the propagation of feature annotation.</text>
</comment>
<feature type="binding site" evidence="12">
    <location>
        <position position="257"/>
    </location>
    <ligand>
        <name>Mg(2+)</name>
        <dbReference type="ChEBI" id="CHEBI:18420"/>
        <label>2</label>
    </ligand>
</feature>
<organism evidence="15">
    <name type="scientific">Calcidiscus leptoporus</name>
    <dbReference type="NCBI Taxonomy" id="127549"/>
    <lineage>
        <taxon>Eukaryota</taxon>
        <taxon>Haptista</taxon>
        <taxon>Haptophyta</taxon>
        <taxon>Prymnesiophyceae</taxon>
        <taxon>Coccolithales</taxon>
        <taxon>Calcidiscaceae</taxon>
        <taxon>Calcidiscus</taxon>
    </lineage>
</organism>
<keyword evidence="8 12" id="KW-0560">Oxidoreductase</keyword>
<proteinExistence type="inferred from homology"/>
<evidence type="ECO:0000259" key="14">
    <source>
        <dbReference type="PROSITE" id="PS51851"/>
    </source>
</evidence>
<accession>A0A7S0ITK0</accession>
<evidence type="ECO:0000256" key="8">
    <source>
        <dbReference type="ARBA" id="ARBA00023002"/>
    </source>
</evidence>
<dbReference type="PANTHER" id="PTHR21371">
    <property type="entry name" value="KETOL-ACID REDUCTOISOMERASE, MITOCHONDRIAL"/>
    <property type="match status" value="1"/>
</dbReference>
<dbReference type="Gene3D" id="3.40.50.720">
    <property type="entry name" value="NAD(P)-binding Rossmann-like Domain"/>
    <property type="match status" value="1"/>
</dbReference>
<feature type="binding site" evidence="12">
    <location>
        <position position="257"/>
    </location>
    <ligand>
        <name>Mg(2+)</name>
        <dbReference type="ChEBI" id="CHEBI:18420"/>
        <label>1</label>
    </ligand>
</feature>
<evidence type="ECO:0000256" key="4">
    <source>
        <dbReference type="ARBA" id="ARBA00010318"/>
    </source>
</evidence>
<evidence type="ECO:0000256" key="12">
    <source>
        <dbReference type="PROSITE-ProRule" id="PRU01198"/>
    </source>
</evidence>
<dbReference type="SUPFAM" id="SSF51735">
    <property type="entry name" value="NAD(P)-binding Rossmann-fold domains"/>
    <property type="match status" value="1"/>
</dbReference>
<dbReference type="EMBL" id="HBER01013535">
    <property type="protein sequence ID" value="CAD8531486.1"/>
    <property type="molecule type" value="Transcribed_RNA"/>
</dbReference>
<feature type="domain" description="KARI N-terminal Rossmann" evidence="13">
    <location>
        <begin position="52"/>
        <end position="248"/>
    </location>
</feature>
<dbReference type="InterPro" id="IPR000506">
    <property type="entry name" value="KARI_C"/>
</dbReference>
<keyword evidence="7 12" id="KW-0460">Magnesium</keyword>
<dbReference type="AlphaFoldDB" id="A0A7S0ITK0"/>
<dbReference type="UniPathway" id="UPA00049">
    <property type="reaction ID" value="UER00060"/>
</dbReference>
<keyword evidence="9 12" id="KW-0100">Branched-chain amino acid biosynthesis</keyword>
<evidence type="ECO:0000256" key="2">
    <source>
        <dbReference type="ARBA" id="ARBA00004864"/>
    </source>
</evidence>
<evidence type="ECO:0000256" key="6">
    <source>
        <dbReference type="ARBA" id="ARBA00022723"/>
    </source>
</evidence>
<dbReference type="PROSITE" id="PS51851">
    <property type="entry name" value="KARI_C"/>
    <property type="match status" value="1"/>
</dbReference>
<evidence type="ECO:0000313" key="15">
    <source>
        <dbReference type="EMBL" id="CAD8531486.1"/>
    </source>
</evidence>
<dbReference type="GO" id="GO:0046872">
    <property type="term" value="F:metal ion binding"/>
    <property type="evidence" value="ECO:0007669"/>
    <property type="project" value="UniProtKB-UniRule"/>
</dbReference>
<evidence type="ECO:0000256" key="11">
    <source>
        <dbReference type="ARBA" id="ARBA00030593"/>
    </source>
</evidence>
<dbReference type="InterPro" id="IPR013116">
    <property type="entry name" value="KARI_N"/>
</dbReference>
<keyword evidence="5 12" id="KW-0028">Amino-acid biosynthesis</keyword>
<keyword evidence="6 12" id="KW-0479">Metal-binding</keyword>
<gene>
    <name evidence="15" type="ORF">CLEP1334_LOCUS6738</name>
</gene>
<evidence type="ECO:0000256" key="10">
    <source>
        <dbReference type="ARBA" id="ARBA00030209"/>
    </source>
</evidence>
<dbReference type="InterPro" id="IPR008927">
    <property type="entry name" value="6-PGluconate_DH-like_C_sf"/>
</dbReference>
<dbReference type="InterPro" id="IPR036291">
    <property type="entry name" value="NAD(P)-bd_dom_sf"/>
</dbReference>
<evidence type="ECO:0000256" key="7">
    <source>
        <dbReference type="ARBA" id="ARBA00022842"/>
    </source>
</evidence>
<evidence type="ECO:0000259" key="13">
    <source>
        <dbReference type="PROSITE" id="PS51850"/>
    </source>
</evidence>
<reference evidence="15" key="1">
    <citation type="submission" date="2021-01" db="EMBL/GenBank/DDBJ databases">
        <authorList>
            <person name="Corre E."/>
            <person name="Pelletier E."/>
            <person name="Niang G."/>
            <person name="Scheremetjew M."/>
            <person name="Finn R."/>
            <person name="Kale V."/>
            <person name="Holt S."/>
            <person name="Cochrane G."/>
            <person name="Meng A."/>
            <person name="Brown T."/>
            <person name="Cohen L."/>
        </authorList>
    </citation>
    <scope>NUCLEOTIDE SEQUENCE</scope>
    <source>
        <strain evidence="15">RCC1130</strain>
    </source>
</reference>
<dbReference type="InterPro" id="IPR013328">
    <property type="entry name" value="6PGD_dom2"/>
</dbReference>
<comment type="cofactor">
    <cofactor evidence="1">
        <name>Mg(2+)</name>
        <dbReference type="ChEBI" id="CHEBI:18420"/>
    </cofactor>
</comment>
<dbReference type="Gene3D" id="1.10.1040.10">
    <property type="entry name" value="N-(1-d-carboxylethyl)-l-norvaline Dehydrogenase, domain 2"/>
    <property type="match status" value="1"/>
</dbReference>
<name>A0A7S0ITK0_9EUKA</name>
<feature type="domain" description="KARI C-terminal knotted" evidence="14">
    <location>
        <begin position="249"/>
        <end position="391"/>
    </location>
</feature>
<evidence type="ECO:0000256" key="3">
    <source>
        <dbReference type="ARBA" id="ARBA00004885"/>
    </source>
</evidence>
<comment type="pathway">
    <text evidence="3">Amino-acid biosynthesis; L-isoleucine biosynthesis; L-isoleucine from 2-oxobutanoate: step 2/4.</text>
</comment>
<evidence type="ECO:0000256" key="9">
    <source>
        <dbReference type="ARBA" id="ARBA00023304"/>
    </source>
</evidence>
<dbReference type="Pfam" id="PF01450">
    <property type="entry name" value="KARI_C"/>
    <property type="match status" value="1"/>
</dbReference>
<dbReference type="SUPFAM" id="SSF48179">
    <property type="entry name" value="6-phosphogluconate dehydrogenase C-terminal domain-like"/>
    <property type="match status" value="1"/>
</dbReference>
<dbReference type="PROSITE" id="PS51850">
    <property type="entry name" value="KARI_N"/>
    <property type="match status" value="1"/>
</dbReference>
<dbReference type="PANTHER" id="PTHR21371:SF1">
    <property type="entry name" value="KETOL-ACID REDUCTOISOMERASE, MITOCHONDRIAL"/>
    <property type="match status" value="1"/>
</dbReference>
<dbReference type="GO" id="GO:0009097">
    <property type="term" value="P:isoleucine biosynthetic process"/>
    <property type="evidence" value="ECO:0007669"/>
    <property type="project" value="UniProtKB-UniRule"/>
</dbReference>
<feature type="binding site" evidence="12">
    <location>
        <position position="261"/>
    </location>
    <ligand>
        <name>Mg(2+)</name>
        <dbReference type="ChEBI" id="CHEBI:18420"/>
        <label>1</label>
    </ligand>
</feature>
<sequence length="524" mass="56879">MLRAASTRLFAAAARPSIVAARPLASKAGLRFSSEIYAIDEISMHDSSEQVVKGGRHLFPTLPAALRDVKQIGVLGWGSQGPAQAQNLRESLEGTGIKVKIGLRPGSSSMKAAREAGFDESSGTLGEMYATISESDMVLCLISDGACVTEYKRIFAALKPGTTLGLSHGFLLGHLESIGEEFPKDVNVVMVAPKGMGPSVRRLYELGREVNGSGINASFAVHQDVNGKATDHALGWAIGVGSPYVFQTTLAAEWRSDIFGERCILLGAVHGMIESLFRRFEYAGMTPEDAFKNSAEVITGPLTTTISHEGILAVYNKLNDSDKVVFKKAYCASYKPARSIIEECYDTVACGNEIRDVCNAVNRFDRFPMGEIDATRTWQIGKKVRAAGGTAEQRKSVPVHPFTAGVYCATMMAQIDTLVDNGHVYSEVVNESVIESVDSLNPYMHARGVSYMVDNCSVTARLGSRKWAPRFDYIYTEQAWSAVDADAKLDEALFDQFLCNPIHSCIAECSKMRPSVDISLPPEN</sequence>
<dbReference type="GO" id="GO:0009099">
    <property type="term" value="P:L-valine biosynthetic process"/>
    <property type="evidence" value="ECO:0007669"/>
    <property type="project" value="UniProtKB-UniRule"/>
</dbReference>
<comment type="similarity">
    <text evidence="4 12">Belongs to the ketol-acid reductoisomerase family.</text>
</comment>
<evidence type="ECO:0000256" key="1">
    <source>
        <dbReference type="ARBA" id="ARBA00001946"/>
    </source>
</evidence>
<dbReference type="UniPathway" id="UPA00047">
    <property type="reaction ID" value="UER00056"/>
</dbReference>
<dbReference type="InterPro" id="IPR013023">
    <property type="entry name" value="KARI"/>
</dbReference>
<protein>
    <recommendedName>
        <fullName evidence="11">Acetohydroxy-acid reductoisomerase</fullName>
    </recommendedName>
    <alternativeName>
        <fullName evidence="10">Alpha-keto-beta-hydroxylacyl reductoisomerase</fullName>
    </alternativeName>
</protein>